<dbReference type="Pfam" id="PF00805">
    <property type="entry name" value="Pentapeptide"/>
    <property type="match status" value="1"/>
</dbReference>
<feature type="compositionally biased region" description="Basic residues" evidence="1">
    <location>
        <begin position="1"/>
        <end position="11"/>
    </location>
</feature>
<organism evidence="2 3">
    <name type="scientific">Pseudonocardia abyssalis</name>
    <dbReference type="NCBI Taxonomy" id="2792008"/>
    <lineage>
        <taxon>Bacteria</taxon>
        <taxon>Bacillati</taxon>
        <taxon>Actinomycetota</taxon>
        <taxon>Actinomycetes</taxon>
        <taxon>Pseudonocardiales</taxon>
        <taxon>Pseudonocardiaceae</taxon>
        <taxon>Pseudonocardia</taxon>
    </lineage>
</organism>
<evidence type="ECO:0000256" key="1">
    <source>
        <dbReference type="SAM" id="MobiDB-lite"/>
    </source>
</evidence>
<comment type="caution">
    <text evidence="2">The sequence shown here is derived from an EMBL/GenBank/DDBJ whole genome shotgun (WGS) entry which is preliminary data.</text>
</comment>
<evidence type="ECO:0000313" key="2">
    <source>
        <dbReference type="EMBL" id="MBW0134188.1"/>
    </source>
</evidence>
<dbReference type="InterPro" id="IPR001646">
    <property type="entry name" value="5peptide_repeat"/>
</dbReference>
<dbReference type="Proteomes" id="UP000694287">
    <property type="component" value="Unassembled WGS sequence"/>
</dbReference>
<dbReference type="PANTHER" id="PTHR14136:SF17">
    <property type="entry name" value="BTB_POZ DOMAIN-CONTAINING PROTEIN KCTD9"/>
    <property type="match status" value="1"/>
</dbReference>
<dbReference type="EMBL" id="JADQDK010000001">
    <property type="protein sequence ID" value="MBW0134188.1"/>
    <property type="molecule type" value="Genomic_DNA"/>
</dbReference>
<dbReference type="RefSeq" id="WP_218604466.1">
    <property type="nucleotide sequence ID" value="NZ_JADQDJ010000225.1"/>
</dbReference>
<proteinExistence type="predicted"/>
<dbReference type="InterPro" id="IPR051082">
    <property type="entry name" value="Pentapeptide-BTB/POZ_domain"/>
</dbReference>
<reference evidence="2 3" key="1">
    <citation type="submission" date="2020-11" db="EMBL/GenBank/DDBJ databases">
        <title>Pseudonocardia abyssalis sp. nov. and Pseudonocardia oceani sp. nov., description and phylogenomic analysis of two novel actinomycetes isolated from the deep Southern Ocean.</title>
        <authorList>
            <person name="Parra J."/>
        </authorList>
    </citation>
    <scope>NUCLEOTIDE SEQUENCE [LARGE SCALE GENOMIC DNA]</scope>
    <source>
        <strain evidence="2 3">KRD-168</strain>
    </source>
</reference>
<feature type="region of interest" description="Disordered" evidence="1">
    <location>
        <begin position="1"/>
        <end position="27"/>
    </location>
</feature>
<evidence type="ECO:0000313" key="3">
    <source>
        <dbReference type="Proteomes" id="UP000694287"/>
    </source>
</evidence>
<gene>
    <name evidence="2" type="ORF">I4I81_07965</name>
</gene>
<sequence length="226" mass="24412">MARTQRGRRTKLRPDPPDTPSRWDPPPSVVEHEMVWDGIDAGADVEVPPHVADLDLRECRWTGADLSGRELTGFRVRDTRFVNCDLSGAVLDDAVLRRVEFTDCRLTGASFAGARLDDVRITDCSADLTGFRMAKATAVLVENTSLHGADLYSMSAVDCAFLGCDLGEASFHEARLAGTRLHGSRLDDVRGAMSLAGTRISPEQLVPVGAALLGVLGIEVTEPDQP</sequence>
<keyword evidence="3" id="KW-1185">Reference proteome</keyword>
<accession>A0ABS6UQM0</accession>
<dbReference type="Pfam" id="PF13599">
    <property type="entry name" value="Pentapeptide_4"/>
    <property type="match status" value="1"/>
</dbReference>
<protein>
    <submittedName>
        <fullName evidence="2">Pentapeptide repeat-containing protein</fullName>
    </submittedName>
</protein>
<feature type="compositionally biased region" description="Pro residues" evidence="1">
    <location>
        <begin position="17"/>
        <end position="27"/>
    </location>
</feature>
<name>A0ABS6UQM0_9PSEU</name>
<dbReference type="PANTHER" id="PTHR14136">
    <property type="entry name" value="BTB_POZ DOMAIN-CONTAINING PROTEIN KCTD9"/>
    <property type="match status" value="1"/>
</dbReference>